<organism evidence="3 4">
    <name type="scientific">Oceaniferula marina</name>
    <dbReference type="NCBI Taxonomy" id="2748318"/>
    <lineage>
        <taxon>Bacteria</taxon>
        <taxon>Pseudomonadati</taxon>
        <taxon>Verrucomicrobiota</taxon>
        <taxon>Verrucomicrobiia</taxon>
        <taxon>Verrucomicrobiales</taxon>
        <taxon>Verrucomicrobiaceae</taxon>
        <taxon>Oceaniferula</taxon>
    </lineage>
</organism>
<dbReference type="Pfam" id="PF13385">
    <property type="entry name" value="Laminin_G_3"/>
    <property type="match status" value="1"/>
</dbReference>
<dbReference type="RefSeq" id="WP_178932171.1">
    <property type="nucleotide sequence ID" value="NZ_JACBAZ010000003.1"/>
</dbReference>
<evidence type="ECO:0000256" key="1">
    <source>
        <dbReference type="SAM" id="SignalP"/>
    </source>
</evidence>
<proteinExistence type="predicted"/>
<name>A0A851GNB9_9BACT</name>
<feature type="domain" description="Ice-binding protein C-terminal" evidence="2">
    <location>
        <begin position="236"/>
        <end position="257"/>
    </location>
</feature>
<dbReference type="InterPro" id="IPR013320">
    <property type="entry name" value="ConA-like_dom_sf"/>
</dbReference>
<evidence type="ECO:0000259" key="2">
    <source>
        <dbReference type="Pfam" id="PF07589"/>
    </source>
</evidence>
<evidence type="ECO:0000313" key="4">
    <source>
        <dbReference type="Proteomes" id="UP000557872"/>
    </source>
</evidence>
<gene>
    <name evidence="3" type="ORF">HW115_08375</name>
</gene>
<evidence type="ECO:0000313" key="3">
    <source>
        <dbReference type="EMBL" id="NWK55624.1"/>
    </source>
</evidence>
<comment type="caution">
    <text evidence="3">The sequence shown here is derived from an EMBL/GenBank/DDBJ whole genome shotgun (WGS) entry which is preliminary data.</text>
</comment>
<dbReference type="SUPFAM" id="SSF49899">
    <property type="entry name" value="Concanavalin A-like lectins/glucanases"/>
    <property type="match status" value="1"/>
</dbReference>
<feature type="chain" id="PRO_5032579658" evidence="1">
    <location>
        <begin position="22"/>
        <end position="258"/>
    </location>
</feature>
<keyword evidence="1" id="KW-0732">Signal</keyword>
<feature type="signal peptide" evidence="1">
    <location>
        <begin position="1"/>
        <end position="21"/>
    </location>
</feature>
<dbReference type="EMBL" id="JACBAZ010000003">
    <property type="protein sequence ID" value="NWK55624.1"/>
    <property type="molecule type" value="Genomic_DNA"/>
</dbReference>
<dbReference type="NCBIfam" id="TIGR02595">
    <property type="entry name" value="PEP_CTERM"/>
    <property type="match status" value="1"/>
</dbReference>
<keyword evidence="4" id="KW-1185">Reference proteome</keyword>
<dbReference type="Gene3D" id="2.60.120.200">
    <property type="match status" value="1"/>
</dbReference>
<dbReference type="InterPro" id="IPR013424">
    <property type="entry name" value="Ice-binding_C"/>
</dbReference>
<protein>
    <submittedName>
        <fullName evidence="3">LamG domain-containing protein</fullName>
    </submittedName>
</protein>
<reference evidence="3 4" key="1">
    <citation type="submission" date="2020-07" db="EMBL/GenBank/DDBJ databases">
        <title>Roseicoccus Jingziensis gen. nov., sp. nov., isolated from coastal seawater.</title>
        <authorList>
            <person name="Feng X."/>
        </authorList>
    </citation>
    <scope>NUCLEOTIDE SEQUENCE [LARGE SCALE GENOMIC DNA]</scope>
    <source>
        <strain evidence="3 4">N1E253</strain>
    </source>
</reference>
<dbReference type="AlphaFoldDB" id="A0A851GNB9"/>
<accession>A0A851GNB9</accession>
<dbReference type="Pfam" id="PF07589">
    <property type="entry name" value="PEP-CTERM"/>
    <property type="match status" value="1"/>
</dbReference>
<dbReference type="Proteomes" id="UP000557872">
    <property type="component" value="Unassembled WGS sequence"/>
</dbReference>
<sequence>MKNTLLTTMTLGIGLTAMSNAALVHRYSFDTDVSDSIGAADGALLGTATVSGGALQLDGAGYAALDSNSIAISGFSEVTMEAWWSHDSQANWGRVFDFGDTNGSGMGRNYLFYSPVGDPGGDAAQYAAISDADPGFNNEDFINLPGKLANGAYHMALTFNNATDTMTLFIDGVQVGQNTAATINLSDVSDAHAYLGEASYPGDNNLSGSIDEFRIYNTALSAQEVAASFAAGADVVPEPSSSALLGLGALALILRRRK</sequence>